<dbReference type="InterPro" id="IPR036390">
    <property type="entry name" value="WH_DNA-bd_sf"/>
</dbReference>
<dbReference type="InterPro" id="IPR005234">
    <property type="entry name" value="ScpB_csome_segregation"/>
</dbReference>
<dbReference type="STRING" id="1802129.A3J04_00520"/>
<protein>
    <recommendedName>
        <fullName evidence="7">SMC-Scp complex subunit ScpB</fullName>
    </recommendedName>
</protein>
<evidence type="ECO:0000256" key="1">
    <source>
        <dbReference type="ARBA" id="ARBA00022490"/>
    </source>
</evidence>
<keyword evidence="1" id="KW-0963">Cytoplasm</keyword>
<dbReference type="PANTHER" id="PTHR34298">
    <property type="entry name" value="SEGREGATION AND CONDENSATION PROTEIN B"/>
    <property type="match status" value="1"/>
</dbReference>
<name>A0A1G2H1W0_9BACT</name>
<comment type="caution">
    <text evidence="5">The sequence shown here is derived from an EMBL/GenBank/DDBJ whole genome shotgun (WGS) entry which is preliminary data.</text>
</comment>
<keyword evidence="3" id="KW-0159">Chromosome partition</keyword>
<organism evidence="5 6">
    <name type="scientific">Candidatus Ryanbacteria bacterium RIFCSPLOWO2_02_FULL_47_14</name>
    <dbReference type="NCBI Taxonomy" id="1802129"/>
    <lineage>
        <taxon>Bacteria</taxon>
        <taxon>Candidatus Ryaniibacteriota</taxon>
    </lineage>
</organism>
<dbReference type="Proteomes" id="UP000177954">
    <property type="component" value="Unassembled WGS sequence"/>
</dbReference>
<dbReference type="Gene3D" id="1.10.10.10">
    <property type="entry name" value="Winged helix-like DNA-binding domain superfamily/Winged helix DNA-binding domain"/>
    <property type="match status" value="2"/>
</dbReference>
<dbReference type="SUPFAM" id="SSF46785">
    <property type="entry name" value="Winged helix' DNA-binding domain"/>
    <property type="match status" value="2"/>
</dbReference>
<accession>A0A1G2H1W0</accession>
<dbReference type="Pfam" id="PF04079">
    <property type="entry name" value="SMC_ScpB"/>
    <property type="match status" value="1"/>
</dbReference>
<evidence type="ECO:0000256" key="3">
    <source>
        <dbReference type="ARBA" id="ARBA00022829"/>
    </source>
</evidence>
<gene>
    <name evidence="5" type="ORF">A3J04_00520</name>
</gene>
<evidence type="ECO:0000313" key="6">
    <source>
        <dbReference type="Proteomes" id="UP000177954"/>
    </source>
</evidence>
<dbReference type="GO" id="GO:0051301">
    <property type="term" value="P:cell division"/>
    <property type="evidence" value="ECO:0007669"/>
    <property type="project" value="UniProtKB-KW"/>
</dbReference>
<reference evidence="5 6" key="1">
    <citation type="journal article" date="2016" name="Nat. Commun.">
        <title>Thousands of microbial genomes shed light on interconnected biogeochemical processes in an aquifer system.</title>
        <authorList>
            <person name="Anantharaman K."/>
            <person name="Brown C.T."/>
            <person name="Hug L.A."/>
            <person name="Sharon I."/>
            <person name="Castelle C.J."/>
            <person name="Probst A.J."/>
            <person name="Thomas B.C."/>
            <person name="Singh A."/>
            <person name="Wilkins M.J."/>
            <person name="Karaoz U."/>
            <person name="Brodie E.L."/>
            <person name="Williams K.H."/>
            <person name="Hubbard S.S."/>
            <person name="Banfield J.F."/>
        </authorList>
    </citation>
    <scope>NUCLEOTIDE SEQUENCE [LARGE SCALE GENOMIC DNA]</scope>
</reference>
<evidence type="ECO:0000256" key="2">
    <source>
        <dbReference type="ARBA" id="ARBA00022618"/>
    </source>
</evidence>
<dbReference type="GO" id="GO:0051304">
    <property type="term" value="P:chromosome separation"/>
    <property type="evidence" value="ECO:0007669"/>
    <property type="project" value="InterPro"/>
</dbReference>
<keyword evidence="4" id="KW-0131">Cell cycle</keyword>
<evidence type="ECO:0000313" key="5">
    <source>
        <dbReference type="EMBL" id="OGZ56462.1"/>
    </source>
</evidence>
<evidence type="ECO:0008006" key="7">
    <source>
        <dbReference type="Google" id="ProtNLM"/>
    </source>
</evidence>
<proteinExistence type="predicted"/>
<keyword evidence="2" id="KW-0132">Cell division</keyword>
<dbReference type="PANTHER" id="PTHR34298:SF2">
    <property type="entry name" value="SEGREGATION AND CONDENSATION PROTEIN B"/>
    <property type="match status" value="1"/>
</dbReference>
<dbReference type="AlphaFoldDB" id="A0A1G2H1W0"/>
<dbReference type="InterPro" id="IPR036388">
    <property type="entry name" value="WH-like_DNA-bd_sf"/>
</dbReference>
<dbReference type="EMBL" id="MHNZ01000016">
    <property type="protein sequence ID" value="OGZ56462.1"/>
    <property type="molecule type" value="Genomic_DNA"/>
</dbReference>
<sequence length="171" mass="19156">MHEKALEALLFVSGEPLTLREIAKYLAIDKKEVGETIAALEQSLSGRGLCVLRHDDSIALATAPDVTDIAGSIAKERLEGNLTRSQLETLAIILWKGKISRSSIDYIRGVNSTFALRSLLIRGLIERVQDSKDARIYLYSPTMDFYKYLGISSSEKLPAFMELQKKMKEYD</sequence>
<evidence type="ECO:0000256" key="4">
    <source>
        <dbReference type="ARBA" id="ARBA00023306"/>
    </source>
</evidence>